<reference evidence="3 4" key="1">
    <citation type="journal article" date="2019" name="Nat. Ecol. Evol.">
        <title>Megaphylogeny resolves global patterns of mushroom evolution.</title>
        <authorList>
            <person name="Varga T."/>
            <person name="Krizsan K."/>
            <person name="Foldi C."/>
            <person name="Dima B."/>
            <person name="Sanchez-Garcia M."/>
            <person name="Sanchez-Ramirez S."/>
            <person name="Szollosi G.J."/>
            <person name="Szarkandi J.G."/>
            <person name="Papp V."/>
            <person name="Albert L."/>
            <person name="Andreopoulos W."/>
            <person name="Angelini C."/>
            <person name="Antonin V."/>
            <person name="Barry K.W."/>
            <person name="Bougher N.L."/>
            <person name="Buchanan P."/>
            <person name="Buyck B."/>
            <person name="Bense V."/>
            <person name="Catcheside P."/>
            <person name="Chovatia M."/>
            <person name="Cooper J."/>
            <person name="Damon W."/>
            <person name="Desjardin D."/>
            <person name="Finy P."/>
            <person name="Geml J."/>
            <person name="Haridas S."/>
            <person name="Hughes K."/>
            <person name="Justo A."/>
            <person name="Karasinski D."/>
            <person name="Kautmanova I."/>
            <person name="Kiss B."/>
            <person name="Kocsube S."/>
            <person name="Kotiranta H."/>
            <person name="LaButti K.M."/>
            <person name="Lechner B.E."/>
            <person name="Liimatainen K."/>
            <person name="Lipzen A."/>
            <person name="Lukacs Z."/>
            <person name="Mihaltcheva S."/>
            <person name="Morgado L.N."/>
            <person name="Niskanen T."/>
            <person name="Noordeloos M.E."/>
            <person name="Ohm R.A."/>
            <person name="Ortiz-Santana B."/>
            <person name="Ovrebo C."/>
            <person name="Racz N."/>
            <person name="Riley R."/>
            <person name="Savchenko A."/>
            <person name="Shiryaev A."/>
            <person name="Soop K."/>
            <person name="Spirin V."/>
            <person name="Szebenyi C."/>
            <person name="Tomsovsky M."/>
            <person name="Tulloss R.E."/>
            <person name="Uehling J."/>
            <person name="Grigoriev I.V."/>
            <person name="Vagvolgyi C."/>
            <person name="Papp T."/>
            <person name="Martin F.M."/>
            <person name="Miettinen O."/>
            <person name="Hibbett D.S."/>
            <person name="Nagy L.G."/>
        </authorList>
    </citation>
    <scope>NUCLEOTIDE SEQUENCE [LARGE SCALE GENOMIC DNA]</scope>
    <source>
        <strain evidence="3 4">CBS 166.37</strain>
    </source>
</reference>
<feature type="region of interest" description="Disordered" evidence="1">
    <location>
        <begin position="256"/>
        <end position="336"/>
    </location>
</feature>
<keyword evidence="2" id="KW-0472">Membrane</keyword>
<feature type="transmembrane region" description="Helical" evidence="2">
    <location>
        <begin position="152"/>
        <end position="178"/>
    </location>
</feature>
<feature type="compositionally biased region" description="Basic residues" evidence="1">
    <location>
        <begin position="288"/>
        <end position="301"/>
    </location>
</feature>
<feature type="region of interest" description="Disordered" evidence="1">
    <location>
        <begin position="196"/>
        <end position="215"/>
    </location>
</feature>
<keyword evidence="2" id="KW-0812">Transmembrane</keyword>
<dbReference type="OrthoDB" id="2355659at2759"/>
<sequence>MRNYNRSASLIITLFGLITNTALTLQVLAAWSSLKWEPESEWEASNDNWRVDGVKIFWALLSAYFASAAAVCAIGLAGILKNKPSFVRFYRDYSIADFSFCAFFTALATYGGFRTSARAGVCEEFSHHPELMRGMLEMGLNLENCERWLERAVFALLAVMFVIMVVRLHFLLAVSSYYTYLTLPRLPLPISLSSSSLPPLPSSNPTSNSNSTTSLRRIYLLPRGASSRSNTGDEEVEMVYTPVPLSSLPKDMQARAKEAWVSSSPSSSSFPHHLHHPHPHSHAEGERRHHHHRHHSHRRSSRSSSVNNQTGLIRLPIKPDEPLLPAYRSEGEDDKV</sequence>
<proteinExistence type="predicted"/>
<protein>
    <submittedName>
        <fullName evidence="3">Uncharacterized protein</fullName>
    </submittedName>
</protein>
<name>A0A5C3MES0_9AGAR</name>
<dbReference type="EMBL" id="ML213591">
    <property type="protein sequence ID" value="TFK43852.1"/>
    <property type="molecule type" value="Genomic_DNA"/>
</dbReference>
<dbReference type="AlphaFoldDB" id="A0A5C3MES0"/>
<organism evidence="3 4">
    <name type="scientific">Crucibulum laeve</name>
    <dbReference type="NCBI Taxonomy" id="68775"/>
    <lineage>
        <taxon>Eukaryota</taxon>
        <taxon>Fungi</taxon>
        <taxon>Dikarya</taxon>
        <taxon>Basidiomycota</taxon>
        <taxon>Agaricomycotina</taxon>
        <taxon>Agaricomycetes</taxon>
        <taxon>Agaricomycetidae</taxon>
        <taxon>Agaricales</taxon>
        <taxon>Agaricineae</taxon>
        <taxon>Nidulariaceae</taxon>
        <taxon>Crucibulum</taxon>
    </lineage>
</organism>
<accession>A0A5C3MES0</accession>
<evidence type="ECO:0000256" key="2">
    <source>
        <dbReference type="SAM" id="Phobius"/>
    </source>
</evidence>
<evidence type="ECO:0000256" key="1">
    <source>
        <dbReference type="SAM" id="MobiDB-lite"/>
    </source>
</evidence>
<keyword evidence="4" id="KW-1185">Reference proteome</keyword>
<feature type="compositionally biased region" description="Low complexity" evidence="1">
    <location>
        <begin position="262"/>
        <end position="271"/>
    </location>
</feature>
<evidence type="ECO:0000313" key="3">
    <source>
        <dbReference type="EMBL" id="TFK43852.1"/>
    </source>
</evidence>
<gene>
    <name evidence="3" type="ORF">BDQ12DRAFT_595444</name>
</gene>
<dbReference type="Proteomes" id="UP000308652">
    <property type="component" value="Unassembled WGS sequence"/>
</dbReference>
<feature type="transmembrane region" description="Helical" evidence="2">
    <location>
        <begin position="56"/>
        <end position="80"/>
    </location>
</feature>
<keyword evidence="2" id="KW-1133">Transmembrane helix</keyword>
<evidence type="ECO:0000313" key="4">
    <source>
        <dbReference type="Proteomes" id="UP000308652"/>
    </source>
</evidence>